<keyword evidence="3" id="KW-1185">Reference proteome</keyword>
<evidence type="ECO:0000313" key="3">
    <source>
        <dbReference type="Proteomes" id="UP001500575"/>
    </source>
</evidence>
<proteinExistence type="predicted"/>
<feature type="transmembrane region" description="Helical" evidence="1">
    <location>
        <begin position="99"/>
        <end position="118"/>
    </location>
</feature>
<organism evidence="2 3">
    <name type="scientific">Nocardioides bigeumensis</name>
    <dbReference type="NCBI Taxonomy" id="433657"/>
    <lineage>
        <taxon>Bacteria</taxon>
        <taxon>Bacillati</taxon>
        <taxon>Actinomycetota</taxon>
        <taxon>Actinomycetes</taxon>
        <taxon>Propionibacteriales</taxon>
        <taxon>Nocardioidaceae</taxon>
        <taxon>Nocardioides</taxon>
    </lineage>
</organism>
<evidence type="ECO:0008006" key="4">
    <source>
        <dbReference type="Google" id="ProtNLM"/>
    </source>
</evidence>
<dbReference type="Proteomes" id="UP001500575">
    <property type="component" value="Unassembled WGS sequence"/>
</dbReference>
<gene>
    <name evidence="2" type="ORF">GCM10009843_26140</name>
</gene>
<keyword evidence="1" id="KW-0812">Transmembrane</keyword>
<protein>
    <recommendedName>
        <fullName evidence="4">VanZ family protein</fullName>
    </recommendedName>
</protein>
<dbReference type="EMBL" id="BAAAQQ010000012">
    <property type="protein sequence ID" value="GAA2127074.1"/>
    <property type="molecule type" value="Genomic_DNA"/>
</dbReference>
<evidence type="ECO:0000313" key="2">
    <source>
        <dbReference type="EMBL" id="GAA2127074.1"/>
    </source>
</evidence>
<feature type="transmembrane region" description="Helical" evidence="1">
    <location>
        <begin position="46"/>
        <end position="65"/>
    </location>
</feature>
<sequence>MWLLTAAYVALLGWILFAADKRFLRRIAVDVYTALGEGMPTAVRPAHYELALYVLLFIPLGWLALRATRRPMSWVAVGCVWAVVMAEFAQVALLDRRGSVVEVLAASFGAMLGTLVAQRAEDSRDRLR</sequence>
<accession>A0ABP5K4E4</accession>
<comment type="caution">
    <text evidence="2">The sequence shown here is derived from an EMBL/GenBank/DDBJ whole genome shotgun (WGS) entry which is preliminary data.</text>
</comment>
<name>A0ABP5K4E4_9ACTN</name>
<evidence type="ECO:0000256" key="1">
    <source>
        <dbReference type="SAM" id="Phobius"/>
    </source>
</evidence>
<feature type="transmembrane region" description="Helical" evidence="1">
    <location>
        <begin position="72"/>
        <end position="93"/>
    </location>
</feature>
<keyword evidence="1" id="KW-1133">Transmembrane helix</keyword>
<reference evidence="3" key="1">
    <citation type="journal article" date="2019" name="Int. J. Syst. Evol. Microbiol.">
        <title>The Global Catalogue of Microorganisms (GCM) 10K type strain sequencing project: providing services to taxonomists for standard genome sequencing and annotation.</title>
        <authorList>
            <consortium name="The Broad Institute Genomics Platform"/>
            <consortium name="The Broad Institute Genome Sequencing Center for Infectious Disease"/>
            <person name="Wu L."/>
            <person name="Ma J."/>
        </authorList>
    </citation>
    <scope>NUCLEOTIDE SEQUENCE [LARGE SCALE GENOMIC DNA]</scope>
    <source>
        <strain evidence="3">JCM 16021</strain>
    </source>
</reference>
<keyword evidence="1" id="KW-0472">Membrane</keyword>